<dbReference type="Proteomes" id="UP000285523">
    <property type="component" value="Unassembled WGS sequence"/>
</dbReference>
<evidence type="ECO:0000256" key="8">
    <source>
        <dbReference type="ARBA" id="ARBA00023284"/>
    </source>
</evidence>
<feature type="binding site" evidence="11">
    <location>
        <position position="263"/>
    </location>
    <ligand>
        <name>NAD(+)</name>
        <dbReference type="ChEBI" id="CHEBI:57540"/>
    </ligand>
</feature>
<dbReference type="PANTHER" id="PTHR42737:SF2">
    <property type="entry name" value="GLUTATHIONE REDUCTASE"/>
    <property type="match status" value="1"/>
</dbReference>
<dbReference type="Gene3D" id="3.50.50.60">
    <property type="entry name" value="FAD/NAD(P)-binding domain"/>
    <property type="match status" value="2"/>
</dbReference>
<dbReference type="SUPFAM" id="SSF55424">
    <property type="entry name" value="FAD/NAD-linked reductases, dimerisation (C-terminal) domain"/>
    <property type="match status" value="1"/>
</dbReference>
<dbReference type="GO" id="GO:0006749">
    <property type="term" value="P:glutathione metabolic process"/>
    <property type="evidence" value="ECO:0007669"/>
    <property type="project" value="InterPro"/>
</dbReference>
<dbReference type="EMBL" id="QYYD01000019">
    <property type="protein sequence ID" value="RJF70210.1"/>
    <property type="molecule type" value="Genomic_DNA"/>
</dbReference>
<dbReference type="GO" id="GO:0045454">
    <property type="term" value="P:cell redox homeostasis"/>
    <property type="evidence" value="ECO:0007669"/>
    <property type="project" value="InterPro"/>
</dbReference>
<dbReference type="InterPro" id="IPR004099">
    <property type="entry name" value="Pyr_nucl-diS_OxRdtase_dimer"/>
</dbReference>
<dbReference type="SUPFAM" id="SSF51905">
    <property type="entry name" value="FAD/NAD(P)-binding domain"/>
    <property type="match status" value="1"/>
</dbReference>
<dbReference type="EC" id="1.8.1.7" evidence="14"/>
<keyword evidence="8 13" id="KW-0676">Redox-active center</keyword>
<keyword evidence="3 13" id="KW-0285">Flavoprotein</keyword>
<dbReference type="InterPro" id="IPR001100">
    <property type="entry name" value="Pyr_nuc-diS_OxRdtase"/>
</dbReference>
<comment type="cofactor">
    <cofactor evidence="11">
        <name>FAD</name>
        <dbReference type="ChEBI" id="CHEBI:57692"/>
    </cofactor>
    <text evidence="11">Binds 1 FAD per subunit.</text>
</comment>
<dbReference type="InterPro" id="IPR012999">
    <property type="entry name" value="Pyr_OxRdtase_I_AS"/>
</dbReference>
<comment type="similarity">
    <text evidence="1 13">Belongs to the class-I pyridine nucleotide-disulfide oxidoreductase family.</text>
</comment>
<dbReference type="GO" id="GO:0050661">
    <property type="term" value="F:NADP binding"/>
    <property type="evidence" value="ECO:0007669"/>
    <property type="project" value="InterPro"/>
</dbReference>
<feature type="binding site" evidence="11">
    <location>
        <begin position="176"/>
        <end position="183"/>
    </location>
    <ligand>
        <name>NAD(+)</name>
        <dbReference type="ChEBI" id="CHEBI:57540"/>
    </ligand>
</feature>
<dbReference type="PRINTS" id="PR00368">
    <property type="entry name" value="FADPNR"/>
</dbReference>
<keyword evidence="5 14" id="KW-0521">NADP</keyword>
<dbReference type="InterPro" id="IPR046952">
    <property type="entry name" value="GSHR/TRXR-like"/>
</dbReference>
<dbReference type="RefSeq" id="WP_119857963.1">
    <property type="nucleotide sequence ID" value="NZ_QYYD01000019.1"/>
</dbReference>
<evidence type="ECO:0000256" key="6">
    <source>
        <dbReference type="ARBA" id="ARBA00023002"/>
    </source>
</evidence>
<comment type="subunit">
    <text evidence="2">Homodimer.</text>
</comment>
<evidence type="ECO:0000256" key="10">
    <source>
        <dbReference type="PIRSR" id="PIRSR000350-2"/>
    </source>
</evidence>
<evidence type="ECO:0000256" key="9">
    <source>
        <dbReference type="ARBA" id="ARBA00049142"/>
    </source>
</evidence>
<evidence type="ECO:0000256" key="13">
    <source>
        <dbReference type="RuleBase" id="RU003691"/>
    </source>
</evidence>
<dbReference type="NCBIfam" id="TIGR01424">
    <property type="entry name" value="gluta_reduc_2"/>
    <property type="match status" value="1"/>
</dbReference>
<evidence type="ECO:0000313" key="17">
    <source>
        <dbReference type="EMBL" id="RJF70210.1"/>
    </source>
</evidence>
<feature type="domain" description="FAD/NAD(P)-binding" evidence="16">
    <location>
        <begin position="7"/>
        <end position="320"/>
    </location>
</feature>
<evidence type="ECO:0000256" key="3">
    <source>
        <dbReference type="ARBA" id="ARBA00022630"/>
    </source>
</evidence>
<evidence type="ECO:0000256" key="7">
    <source>
        <dbReference type="ARBA" id="ARBA00023157"/>
    </source>
</evidence>
<protein>
    <recommendedName>
        <fullName evidence="14">Glutathione reductase</fullName>
        <shortName evidence="14">GRase</shortName>
        <ecNumber evidence="14">1.8.1.7</ecNumber>
    </recommendedName>
</protein>
<comment type="function">
    <text evidence="14">Catalyzes the reduction of glutathione disulfide (GSSG) to reduced glutathione (GSH).</text>
</comment>
<evidence type="ECO:0000256" key="2">
    <source>
        <dbReference type="ARBA" id="ARBA00011738"/>
    </source>
</evidence>
<dbReference type="GO" id="GO:0034599">
    <property type="term" value="P:cellular response to oxidative stress"/>
    <property type="evidence" value="ECO:0007669"/>
    <property type="project" value="TreeGrafter"/>
</dbReference>
<dbReference type="PANTHER" id="PTHR42737">
    <property type="entry name" value="GLUTATHIONE REDUCTASE"/>
    <property type="match status" value="1"/>
</dbReference>
<feature type="binding site" evidence="11">
    <location>
        <position position="305"/>
    </location>
    <ligand>
        <name>NAD(+)</name>
        <dbReference type="ChEBI" id="CHEBI:57540"/>
    </ligand>
</feature>
<dbReference type="GO" id="GO:0004362">
    <property type="term" value="F:glutathione-disulfide reductase (NADPH) activity"/>
    <property type="evidence" value="ECO:0007669"/>
    <property type="project" value="UniProtKB-EC"/>
</dbReference>
<evidence type="ECO:0000256" key="14">
    <source>
        <dbReference type="RuleBase" id="RU365040"/>
    </source>
</evidence>
<sequence length="461" mass="49572">MTNFDTDLFVIGGGSGGVRAARIAAGHGARVMIAEEYRFGGTCVIRGCVPKKLMVHASHVHDEIRDAAGFGWTIPEARFDWGVLTRNIDKELARLEGIYASNVEKTGARTIKARAVFEDPHTLLLSTGETIRARIVLIATGGAPNHGTMIPGIEHVISSNEVFHLKELPKRILIQGGGYIALEFACIFAGLGSDVTVVYRGDNVLRGFDEDVRAHVRTEMERAGITILTGCTVARVEKPGEEYISHLSSGSSVASDQVLFAIGRHPNVANLGLEKAGVAINPDNGGIAVNEFCQTNVPHIYAIGDVTHRINLTPVAIREGHAFADTVFGNRPVQVDYTDIPTAVFSQPEVGTVGLTESQARALYPRVDIYRTDFRPLKATVSGSQIRTLMKLVVDGATDRVLGCHIVGPEAGEMVQVLAIAVKMKATKADFDATMALHPTAAEELVTMRTPTARYGLEAAE</sequence>
<dbReference type="FunFam" id="3.50.50.60:FF:000051">
    <property type="entry name" value="Glutathione reductase"/>
    <property type="match status" value="1"/>
</dbReference>
<dbReference type="InterPro" id="IPR023753">
    <property type="entry name" value="FAD/NAD-binding_dom"/>
</dbReference>
<name>A0A418V2F6_RHOPL</name>
<evidence type="ECO:0000259" key="15">
    <source>
        <dbReference type="Pfam" id="PF02852"/>
    </source>
</evidence>
<dbReference type="InterPro" id="IPR036188">
    <property type="entry name" value="FAD/NAD-bd_sf"/>
</dbReference>
<dbReference type="PIRSF" id="PIRSF000350">
    <property type="entry name" value="Mercury_reductase_MerA"/>
    <property type="match status" value="1"/>
</dbReference>
<keyword evidence="6 13" id="KW-0560">Oxidoreductase</keyword>
<evidence type="ECO:0000256" key="11">
    <source>
        <dbReference type="PIRSR" id="PIRSR000350-3"/>
    </source>
</evidence>
<keyword evidence="7" id="KW-1015">Disulfide bond</keyword>
<dbReference type="PROSITE" id="PS00076">
    <property type="entry name" value="PYRIDINE_REDOX_1"/>
    <property type="match status" value="1"/>
</dbReference>
<dbReference type="InterPro" id="IPR006324">
    <property type="entry name" value="GSHR"/>
</dbReference>
<evidence type="ECO:0000256" key="1">
    <source>
        <dbReference type="ARBA" id="ARBA00007532"/>
    </source>
</evidence>
<evidence type="ECO:0000256" key="12">
    <source>
        <dbReference type="PIRSR" id="PIRSR000350-4"/>
    </source>
</evidence>
<dbReference type="GO" id="GO:0050660">
    <property type="term" value="F:flavin adenine dinucleotide binding"/>
    <property type="evidence" value="ECO:0007669"/>
    <property type="project" value="InterPro"/>
</dbReference>
<dbReference type="OrthoDB" id="9776382at2"/>
<dbReference type="Gene3D" id="3.30.390.30">
    <property type="match status" value="1"/>
</dbReference>
<gene>
    <name evidence="17" type="primary">gor</name>
    <name evidence="17" type="ORF">D4Q52_18090</name>
</gene>
<dbReference type="NCBIfam" id="NF004776">
    <property type="entry name" value="PRK06116.1"/>
    <property type="match status" value="1"/>
</dbReference>
<proteinExistence type="inferred from homology"/>
<dbReference type="PRINTS" id="PR00411">
    <property type="entry name" value="PNDRDTASEI"/>
</dbReference>
<keyword evidence="11" id="KW-0520">NAD</keyword>
<dbReference type="GO" id="GO:0005829">
    <property type="term" value="C:cytosol"/>
    <property type="evidence" value="ECO:0007669"/>
    <property type="project" value="TreeGrafter"/>
</dbReference>
<comment type="catalytic activity">
    <reaction evidence="9 14">
        <text>2 glutathione + NADP(+) = glutathione disulfide + NADPH + H(+)</text>
        <dbReference type="Rhea" id="RHEA:11740"/>
        <dbReference type="ChEBI" id="CHEBI:15378"/>
        <dbReference type="ChEBI" id="CHEBI:57783"/>
        <dbReference type="ChEBI" id="CHEBI:57925"/>
        <dbReference type="ChEBI" id="CHEBI:58297"/>
        <dbReference type="ChEBI" id="CHEBI:58349"/>
        <dbReference type="EC" id="1.8.1.7"/>
    </reaction>
</comment>
<accession>A0A418V2F6</accession>
<comment type="caution">
    <text evidence="17">The sequence shown here is derived from an EMBL/GenBank/DDBJ whole genome shotgun (WGS) entry which is preliminary data.</text>
</comment>
<evidence type="ECO:0000256" key="5">
    <source>
        <dbReference type="ARBA" id="ARBA00022857"/>
    </source>
</evidence>
<evidence type="ECO:0000259" key="16">
    <source>
        <dbReference type="Pfam" id="PF07992"/>
    </source>
</evidence>
<organism evidence="17 18">
    <name type="scientific">Rhodopseudomonas palustris</name>
    <dbReference type="NCBI Taxonomy" id="1076"/>
    <lineage>
        <taxon>Bacteria</taxon>
        <taxon>Pseudomonadati</taxon>
        <taxon>Pseudomonadota</taxon>
        <taxon>Alphaproteobacteria</taxon>
        <taxon>Hyphomicrobiales</taxon>
        <taxon>Nitrobacteraceae</taxon>
        <taxon>Rhodopseudomonas</taxon>
    </lineage>
</organism>
<dbReference type="InterPro" id="IPR016156">
    <property type="entry name" value="FAD/NAD-linked_Rdtase_dimer_sf"/>
</dbReference>
<dbReference type="Pfam" id="PF07992">
    <property type="entry name" value="Pyr_redox_2"/>
    <property type="match status" value="1"/>
</dbReference>
<keyword evidence="4 11" id="KW-0274">FAD</keyword>
<reference evidence="17 18" key="1">
    <citation type="submission" date="2018-09" db="EMBL/GenBank/DDBJ databases">
        <title>Draft genome sequence of Rhodopseudomonas palustris 2.1.18.</title>
        <authorList>
            <person name="Robertson S.L."/>
            <person name="Meyer T.E."/>
            <person name="Kyndt J.A."/>
        </authorList>
    </citation>
    <scope>NUCLEOTIDE SEQUENCE [LARGE SCALE GENOMIC DNA]</scope>
    <source>
        <strain evidence="17 18">2.1.18</strain>
    </source>
</reference>
<evidence type="ECO:0000256" key="4">
    <source>
        <dbReference type="ARBA" id="ARBA00022827"/>
    </source>
</evidence>
<feature type="binding site" evidence="11">
    <location>
        <position position="52"/>
    </location>
    <ligand>
        <name>FAD</name>
        <dbReference type="ChEBI" id="CHEBI:57692"/>
    </ligand>
</feature>
<keyword evidence="11" id="KW-0547">Nucleotide-binding</keyword>
<feature type="active site" description="Proton acceptor" evidence="10">
    <location>
        <position position="438"/>
    </location>
</feature>
<dbReference type="AlphaFoldDB" id="A0A418V2F6"/>
<feature type="domain" description="Pyridine nucleotide-disulphide oxidoreductase dimerisation" evidence="15">
    <location>
        <begin position="340"/>
        <end position="448"/>
    </location>
</feature>
<evidence type="ECO:0000313" key="18">
    <source>
        <dbReference type="Proteomes" id="UP000285523"/>
    </source>
</evidence>
<dbReference type="Pfam" id="PF02852">
    <property type="entry name" value="Pyr_redox_dim"/>
    <property type="match status" value="1"/>
</dbReference>
<feature type="disulfide bond" description="Redox-active" evidence="12">
    <location>
        <begin position="43"/>
        <end position="48"/>
    </location>
</feature>